<evidence type="ECO:0000313" key="3">
    <source>
        <dbReference type="EMBL" id="ORY61208.1"/>
    </source>
</evidence>
<evidence type="ECO:0000256" key="1">
    <source>
        <dbReference type="SAM" id="MobiDB-lite"/>
    </source>
</evidence>
<keyword evidence="2" id="KW-0472">Membrane</keyword>
<dbReference type="RefSeq" id="XP_040713285.1">
    <property type="nucleotide sequence ID" value="XM_040864096.1"/>
</dbReference>
<dbReference type="InParanoid" id="A0A1Y2DPK0"/>
<organism evidence="3 4">
    <name type="scientific">Pseudomassariella vexata</name>
    <dbReference type="NCBI Taxonomy" id="1141098"/>
    <lineage>
        <taxon>Eukaryota</taxon>
        <taxon>Fungi</taxon>
        <taxon>Dikarya</taxon>
        <taxon>Ascomycota</taxon>
        <taxon>Pezizomycotina</taxon>
        <taxon>Sordariomycetes</taxon>
        <taxon>Xylariomycetidae</taxon>
        <taxon>Amphisphaeriales</taxon>
        <taxon>Pseudomassariaceae</taxon>
        <taxon>Pseudomassariella</taxon>
    </lineage>
</organism>
<accession>A0A1Y2DPK0</accession>
<keyword evidence="2" id="KW-1133">Transmembrane helix</keyword>
<feature type="transmembrane region" description="Helical" evidence="2">
    <location>
        <begin position="36"/>
        <end position="58"/>
    </location>
</feature>
<proteinExistence type="predicted"/>
<dbReference type="AlphaFoldDB" id="A0A1Y2DPK0"/>
<comment type="caution">
    <text evidence="3">The sequence shown here is derived from an EMBL/GenBank/DDBJ whole genome shotgun (WGS) entry which is preliminary data.</text>
</comment>
<dbReference type="OrthoDB" id="4833021at2759"/>
<reference evidence="3 4" key="1">
    <citation type="submission" date="2016-07" db="EMBL/GenBank/DDBJ databases">
        <title>Pervasive Adenine N6-methylation of Active Genes in Fungi.</title>
        <authorList>
            <consortium name="DOE Joint Genome Institute"/>
            <person name="Mondo S.J."/>
            <person name="Dannebaum R.O."/>
            <person name="Kuo R.C."/>
            <person name="Labutti K."/>
            <person name="Haridas S."/>
            <person name="Kuo A."/>
            <person name="Salamov A."/>
            <person name="Ahrendt S.R."/>
            <person name="Lipzen A."/>
            <person name="Sullivan W."/>
            <person name="Andreopoulos W.B."/>
            <person name="Clum A."/>
            <person name="Lindquist E."/>
            <person name="Daum C."/>
            <person name="Ramamoorthy G.K."/>
            <person name="Gryganskyi A."/>
            <person name="Culley D."/>
            <person name="Magnuson J.K."/>
            <person name="James T.Y."/>
            <person name="O'Malley M.A."/>
            <person name="Stajich J.E."/>
            <person name="Spatafora J.W."/>
            <person name="Visel A."/>
            <person name="Grigoriev I.V."/>
        </authorList>
    </citation>
    <scope>NUCLEOTIDE SEQUENCE [LARGE SCALE GENOMIC DNA]</scope>
    <source>
        <strain evidence="3 4">CBS 129021</strain>
    </source>
</reference>
<evidence type="ECO:0000313" key="4">
    <source>
        <dbReference type="Proteomes" id="UP000193689"/>
    </source>
</evidence>
<gene>
    <name evidence="3" type="ORF">BCR38DRAFT_486969</name>
</gene>
<name>A0A1Y2DPK0_9PEZI</name>
<sequence length="118" mass="12945">MHKGLDMTWYTNEFQTGVVPSEVWCLVSWVAFVFKLASLAFAFPIIGLILFDFCLWIWRLNLPPPRDTPRSSVAARTPTADHGMHHAAEPGFINTTAMTVGGGATGEKRTGYSADTGN</sequence>
<dbReference type="Proteomes" id="UP000193689">
    <property type="component" value="Unassembled WGS sequence"/>
</dbReference>
<protein>
    <submittedName>
        <fullName evidence="3">Uncharacterized protein</fullName>
    </submittedName>
</protein>
<dbReference type="GeneID" id="63780308"/>
<keyword evidence="2" id="KW-0812">Transmembrane</keyword>
<keyword evidence="4" id="KW-1185">Reference proteome</keyword>
<feature type="region of interest" description="Disordered" evidence="1">
    <location>
        <begin position="64"/>
        <end position="87"/>
    </location>
</feature>
<evidence type="ECO:0000256" key="2">
    <source>
        <dbReference type="SAM" id="Phobius"/>
    </source>
</evidence>
<dbReference type="EMBL" id="MCFJ01000010">
    <property type="protein sequence ID" value="ORY61208.1"/>
    <property type="molecule type" value="Genomic_DNA"/>
</dbReference>